<keyword evidence="5 8" id="KW-0067">ATP-binding</keyword>
<dbReference type="InterPro" id="IPR027417">
    <property type="entry name" value="P-loop_NTPase"/>
</dbReference>
<evidence type="ECO:0000313" key="9">
    <source>
        <dbReference type="Proteomes" id="UP001617427"/>
    </source>
</evidence>
<protein>
    <submittedName>
        <fullName evidence="8">ABC transporter ATP-binding protein</fullName>
    </submittedName>
</protein>
<dbReference type="PANTHER" id="PTHR43820">
    <property type="entry name" value="HIGH-AFFINITY BRANCHED-CHAIN AMINO ACID TRANSPORT ATP-BINDING PROTEIN LIVF"/>
    <property type="match status" value="1"/>
</dbReference>
<feature type="domain" description="ABC transporter" evidence="7">
    <location>
        <begin position="2"/>
        <end position="228"/>
    </location>
</feature>
<name>A0ABW8ET98_9BURK</name>
<dbReference type="InterPro" id="IPR003439">
    <property type="entry name" value="ABC_transporter-like_ATP-bd"/>
</dbReference>
<dbReference type="RefSeq" id="WP_050468538.1">
    <property type="nucleotide sequence ID" value="NZ_JBIUZV010000001.1"/>
</dbReference>
<keyword evidence="4" id="KW-0547">Nucleotide-binding</keyword>
<organism evidence="8 9">
    <name type="scientific">Herbaspirillum chlorophenolicum</name>
    <dbReference type="NCBI Taxonomy" id="211589"/>
    <lineage>
        <taxon>Bacteria</taxon>
        <taxon>Pseudomonadati</taxon>
        <taxon>Pseudomonadota</taxon>
        <taxon>Betaproteobacteria</taxon>
        <taxon>Burkholderiales</taxon>
        <taxon>Oxalobacteraceae</taxon>
        <taxon>Herbaspirillum</taxon>
    </lineage>
</organism>
<evidence type="ECO:0000259" key="7">
    <source>
        <dbReference type="PROSITE" id="PS50893"/>
    </source>
</evidence>
<dbReference type="SMART" id="SM00382">
    <property type="entry name" value="AAA"/>
    <property type="match status" value="1"/>
</dbReference>
<evidence type="ECO:0000256" key="2">
    <source>
        <dbReference type="ARBA" id="ARBA00022448"/>
    </source>
</evidence>
<comment type="similarity">
    <text evidence="1">Belongs to the ABC transporter superfamily.</text>
</comment>
<dbReference type="PROSITE" id="PS00211">
    <property type="entry name" value="ABC_TRANSPORTER_1"/>
    <property type="match status" value="1"/>
</dbReference>
<proteinExistence type="inferred from homology"/>
<evidence type="ECO:0000256" key="5">
    <source>
        <dbReference type="ARBA" id="ARBA00022840"/>
    </source>
</evidence>
<dbReference type="CDD" id="cd03224">
    <property type="entry name" value="ABC_TM1139_LivF_branched"/>
    <property type="match status" value="1"/>
</dbReference>
<dbReference type="Pfam" id="PF00005">
    <property type="entry name" value="ABC_tran"/>
    <property type="match status" value="1"/>
</dbReference>
<dbReference type="Gene3D" id="3.40.50.300">
    <property type="entry name" value="P-loop containing nucleotide triphosphate hydrolases"/>
    <property type="match status" value="1"/>
</dbReference>
<keyword evidence="9" id="KW-1185">Reference proteome</keyword>
<dbReference type="Proteomes" id="UP001617427">
    <property type="component" value="Unassembled WGS sequence"/>
</dbReference>
<dbReference type="EMBL" id="JBIUZV010000001">
    <property type="protein sequence ID" value="MFJ3044683.1"/>
    <property type="molecule type" value="Genomic_DNA"/>
</dbReference>
<sequence>MLQIKDVQSGYGDIRVLRGINLQLRQGEFVGLWGHNGMGKSTLMRTILGYLQAKSGSINFEGQDITGLPIHRRARLGIGLVPQGRAIFPHLSVMDNLRMGAVTTGGEREQIVMSVLKHFPRLNNYLDRAGGLLSGGEQQLLALARCLCARPKLMLLDEPTEGIQPSIISEMVDTLHEIRKETGLTLLLVEQNQAFIGSLADRVMTMQKGVLTNESSTSDFLKNTHAFS</sequence>
<evidence type="ECO:0000256" key="6">
    <source>
        <dbReference type="ARBA" id="ARBA00022970"/>
    </source>
</evidence>
<evidence type="ECO:0000256" key="3">
    <source>
        <dbReference type="ARBA" id="ARBA00022475"/>
    </source>
</evidence>
<dbReference type="PANTHER" id="PTHR43820:SF5">
    <property type="entry name" value="HIGH-AFFINITY BRANCHED-CHAIN AMINO ACID TRANSPORT ATP-BINDING PROTEIN"/>
    <property type="match status" value="1"/>
</dbReference>
<dbReference type="PROSITE" id="PS50893">
    <property type="entry name" value="ABC_TRANSPORTER_2"/>
    <property type="match status" value="1"/>
</dbReference>
<dbReference type="InterPro" id="IPR003593">
    <property type="entry name" value="AAA+_ATPase"/>
</dbReference>
<keyword evidence="6" id="KW-0029">Amino-acid transport</keyword>
<evidence type="ECO:0000256" key="1">
    <source>
        <dbReference type="ARBA" id="ARBA00005417"/>
    </source>
</evidence>
<gene>
    <name evidence="8" type="ORF">ACIPEN_02525</name>
</gene>
<keyword evidence="2" id="KW-0813">Transport</keyword>
<dbReference type="InterPro" id="IPR052156">
    <property type="entry name" value="BCAA_Transport_ATP-bd_LivF"/>
</dbReference>
<keyword evidence="3" id="KW-1003">Cell membrane</keyword>
<keyword evidence="3" id="KW-0472">Membrane</keyword>
<dbReference type="GO" id="GO:0005524">
    <property type="term" value="F:ATP binding"/>
    <property type="evidence" value="ECO:0007669"/>
    <property type="project" value="UniProtKB-KW"/>
</dbReference>
<accession>A0ABW8ET98</accession>
<reference evidence="8 9" key="1">
    <citation type="submission" date="2024-10" db="EMBL/GenBank/DDBJ databases">
        <title>The Natural Products Discovery Center: Release of the First 8490 Sequenced Strains for Exploring Actinobacteria Biosynthetic Diversity.</title>
        <authorList>
            <person name="Kalkreuter E."/>
            <person name="Kautsar S.A."/>
            <person name="Yang D."/>
            <person name="Bader C.D."/>
            <person name="Teijaro C.N."/>
            <person name="Fluegel L."/>
            <person name="Davis C.M."/>
            <person name="Simpson J.R."/>
            <person name="Lauterbach L."/>
            <person name="Steele A.D."/>
            <person name="Gui C."/>
            <person name="Meng S."/>
            <person name="Li G."/>
            <person name="Viehrig K."/>
            <person name="Ye F."/>
            <person name="Su P."/>
            <person name="Kiefer A.F."/>
            <person name="Nichols A."/>
            <person name="Cepeda A.J."/>
            <person name="Yan W."/>
            <person name="Fan B."/>
            <person name="Jiang Y."/>
            <person name="Adhikari A."/>
            <person name="Zheng C.-J."/>
            <person name="Schuster L."/>
            <person name="Cowan T.M."/>
            <person name="Smanski M.J."/>
            <person name="Chevrette M.G."/>
            <person name="De Carvalho L.P.S."/>
            <person name="Shen B."/>
        </authorList>
    </citation>
    <scope>NUCLEOTIDE SEQUENCE [LARGE SCALE GENOMIC DNA]</scope>
    <source>
        <strain evidence="8 9">NPDC087045</strain>
    </source>
</reference>
<dbReference type="InterPro" id="IPR017871">
    <property type="entry name" value="ABC_transporter-like_CS"/>
</dbReference>
<evidence type="ECO:0000313" key="8">
    <source>
        <dbReference type="EMBL" id="MFJ3044683.1"/>
    </source>
</evidence>
<evidence type="ECO:0000256" key="4">
    <source>
        <dbReference type="ARBA" id="ARBA00022741"/>
    </source>
</evidence>
<dbReference type="SUPFAM" id="SSF52540">
    <property type="entry name" value="P-loop containing nucleoside triphosphate hydrolases"/>
    <property type="match status" value="1"/>
</dbReference>
<comment type="caution">
    <text evidence="8">The sequence shown here is derived from an EMBL/GenBank/DDBJ whole genome shotgun (WGS) entry which is preliminary data.</text>
</comment>